<evidence type="ECO:0000256" key="7">
    <source>
        <dbReference type="ARBA" id="ARBA00022980"/>
    </source>
</evidence>
<evidence type="ECO:0000256" key="4">
    <source>
        <dbReference type="ARBA" id="ARBA00022730"/>
    </source>
</evidence>
<accession>A0A518BPE3</accession>
<dbReference type="InterPro" id="IPR028364">
    <property type="entry name" value="Ribosomal_uL1/biogenesis"/>
</dbReference>
<evidence type="ECO:0000313" key="11">
    <source>
        <dbReference type="EMBL" id="QDU68849.1"/>
    </source>
</evidence>
<evidence type="ECO:0000256" key="5">
    <source>
        <dbReference type="ARBA" id="ARBA00022845"/>
    </source>
</evidence>
<dbReference type="PANTHER" id="PTHR36427:SF3">
    <property type="entry name" value="LARGE RIBOSOMAL SUBUNIT PROTEIN UL1M"/>
    <property type="match status" value="1"/>
</dbReference>
<dbReference type="Proteomes" id="UP000316921">
    <property type="component" value="Chromosome"/>
</dbReference>
<dbReference type="FunFam" id="3.40.50.790:FF:000001">
    <property type="entry name" value="50S ribosomal protein L1"/>
    <property type="match status" value="1"/>
</dbReference>
<evidence type="ECO:0000256" key="2">
    <source>
        <dbReference type="ARBA" id="ARBA00022491"/>
    </source>
</evidence>
<dbReference type="AlphaFoldDB" id="A0A518BPE3"/>
<dbReference type="GO" id="GO:0003735">
    <property type="term" value="F:structural constituent of ribosome"/>
    <property type="evidence" value="ECO:0007669"/>
    <property type="project" value="InterPro"/>
</dbReference>
<dbReference type="RefSeq" id="WP_145068211.1">
    <property type="nucleotide sequence ID" value="NZ_CP036287.1"/>
</dbReference>
<dbReference type="SUPFAM" id="SSF56808">
    <property type="entry name" value="Ribosomal protein L1"/>
    <property type="match status" value="1"/>
</dbReference>
<dbReference type="GO" id="GO:0015934">
    <property type="term" value="C:large ribosomal subunit"/>
    <property type="evidence" value="ECO:0007669"/>
    <property type="project" value="InterPro"/>
</dbReference>
<dbReference type="GO" id="GO:0000049">
    <property type="term" value="F:tRNA binding"/>
    <property type="evidence" value="ECO:0007669"/>
    <property type="project" value="UniProtKB-KW"/>
</dbReference>
<organism evidence="11 12">
    <name type="scientific">Engelhardtia mirabilis</name>
    <dbReference type="NCBI Taxonomy" id="2528011"/>
    <lineage>
        <taxon>Bacteria</taxon>
        <taxon>Pseudomonadati</taxon>
        <taxon>Planctomycetota</taxon>
        <taxon>Planctomycetia</taxon>
        <taxon>Planctomycetia incertae sedis</taxon>
        <taxon>Engelhardtia</taxon>
    </lineage>
</organism>
<gene>
    <name evidence="10 11" type="primary">rplA</name>
    <name evidence="11" type="ORF">Pla133_39550</name>
</gene>
<dbReference type="Gene3D" id="3.30.190.20">
    <property type="match status" value="1"/>
</dbReference>
<evidence type="ECO:0000256" key="8">
    <source>
        <dbReference type="ARBA" id="ARBA00023274"/>
    </source>
</evidence>
<comment type="function">
    <text evidence="10">Protein L1 is also a translational repressor protein, it controls the translation of the L11 operon by binding to its mRNA.</text>
</comment>
<dbReference type="InterPro" id="IPR002143">
    <property type="entry name" value="Ribosomal_uL1"/>
</dbReference>
<dbReference type="PIRSF" id="PIRSF002155">
    <property type="entry name" value="Ribosomal_L1"/>
    <property type="match status" value="1"/>
</dbReference>
<dbReference type="KEGG" id="pbap:Pla133_39550"/>
<dbReference type="Pfam" id="PF00687">
    <property type="entry name" value="Ribosomal_L1"/>
    <property type="match status" value="1"/>
</dbReference>
<reference evidence="11 12" key="1">
    <citation type="submission" date="2019-02" db="EMBL/GenBank/DDBJ databases">
        <title>Deep-cultivation of Planctomycetes and their phenomic and genomic characterization uncovers novel biology.</title>
        <authorList>
            <person name="Wiegand S."/>
            <person name="Jogler M."/>
            <person name="Boedeker C."/>
            <person name="Pinto D."/>
            <person name="Vollmers J."/>
            <person name="Rivas-Marin E."/>
            <person name="Kohn T."/>
            <person name="Peeters S.H."/>
            <person name="Heuer A."/>
            <person name="Rast P."/>
            <person name="Oberbeckmann S."/>
            <person name="Bunk B."/>
            <person name="Jeske O."/>
            <person name="Meyerdierks A."/>
            <person name="Storesund J.E."/>
            <person name="Kallscheuer N."/>
            <person name="Luecker S."/>
            <person name="Lage O.M."/>
            <person name="Pohl T."/>
            <person name="Merkel B.J."/>
            <person name="Hornburger P."/>
            <person name="Mueller R.-W."/>
            <person name="Bruemmer F."/>
            <person name="Labrenz M."/>
            <person name="Spormann A.M."/>
            <person name="Op den Camp H."/>
            <person name="Overmann J."/>
            <person name="Amann R."/>
            <person name="Jetten M.S.M."/>
            <person name="Mascher T."/>
            <person name="Medema M.H."/>
            <person name="Devos D.P."/>
            <person name="Kaster A.-K."/>
            <person name="Ovreas L."/>
            <person name="Rohde M."/>
            <person name="Galperin M.Y."/>
            <person name="Jogler C."/>
        </authorList>
    </citation>
    <scope>NUCLEOTIDE SEQUENCE [LARGE SCALE GENOMIC DNA]</scope>
    <source>
        <strain evidence="11 12">Pla133</strain>
    </source>
</reference>
<keyword evidence="3 10" id="KW-0820">tRNA-binding</keyword>
<keyword evidence="8 10" id="KW-0687">Ribonucleoprotein</keyword>
<dbReference type="GO" id="GO:0006412">
    <property type="term" value="P:translation"/>
    <property type="evidence" value="ECO:0007669"/>
    <property type="project" value="UniProtKB-UniRule"/>
</dbReference>
<evidence type="ECO:0000256" key="3">
    <source>
        <dbReference type="ARBA" id="ARBA00022555"/>
    </source>
</evidence>
<dbReference type="Gene3D" id="3.40.50.790">
    <property type="match status" value="1"/>
</dbReference>
<dbReference type="InterPro" id="IPR016095">
    <property type="entry name" value="Ribosomal_uL1_3-a/b-sand"/>
</dbReference>
<evidence type="ECO:0000256" key="9">
    <source>
        <dbReference type="ARBA" id="ARBA00035241"/>
    </source>
</evidence>
<dbReference type="CDD" id="cd00403">
    <property type="entry name" value="Ribosomal_L1"/>
    <property type="match status" value="1"/>
</dbReference>
<keyword evidence="12" id="KW-1185">Reference proteome</keyword>
<dbReference type="HAMAP" id="MF_01318_B">
    <property type="entry name" value="Ribosomal_uL1_B"/>
    <property type="match status" value="1"/>
</dbReference>
<dbReference type="EMBL" id="CP036287">
    <property type="protein sequence ID" value="QDU68849.1"/>
    <property type="molecule type" value="Genomic_DNA"/>
</dbReference>
<dbReference type="InterPro" id="IPR023674">
    <property type="entry name" value="Ribosomal_uL1-like"/>
</dbReference>
<evidence type="ECO:0000256" key="6">
    <source>
        <dbReference type="ARBA" id="ARBA00022884"/>
    </source>
</evidence>
<dbReference type="PANTHER" id="PTHR36427">
    <property type="entry name" value="54S RIBOSOMAL PROTEIN L1, MITOCHONDRIAL"/>
    <property type="match status" value="1"/>
</dbReference>
<comment type="similarity">
    <text evidence="1 10">Belongs to the universal ribosomal protein uL1 family.</text>
</comment>
<sequence length="228" mass="24126">MVKRSKRYDAAASRIDRSRQYDPTEALELLKALPAAKFNETVDVVVKLGVDPRKSDQLVRGAVSLPKGLGKTVVVAVFAEGDKADAAREAGADHVGSDDLAEKIAGGWMDFDVVIASPDMMKHVGKLGRVLGPQGKMPSPKSGTVTPDVANAVSEFKAGKVEFRTDAGGNVHAPLGKRDFPVEDLNANLTAFLDHLIGMRPAAVKGTYLRKVSVSTTMGPGAWIAYGG</sequence>
<keyword evidence="4 10" id="KW-0699">rRNA-binding</keyword>
<dbReference type="NCBIfam" id="TIGR01169">
    <property type="entry name" value="rplA_bact"/>
    <property type="match status" value="1"/>
</dbReference>
<comment type="function">
    <text evidence="10">Binds directly to 23S rRNA. The L1 stalk is quite mobile in the ribosome, and is involved in E site tRNA release.</text>
</comment>
<name>A0A518BPE3_9BACT</name>
<dbReference type="InterPro" id="IPR005878">
    <property type="entry name" value="Ribosom_uL1_bac-type"/>
</dbReference>
<dbReference type="GO" id="GO:0019843">
    <property type="term" value="F:rRNA binding"/>
    <property type="evidence" value="ECO:0007669"/>
    <property type="project" value="UniProtKB-UniRule"/>
</dbReference>
<comment type="subunit">
    <text evidence="10">Part of the 50S ribosomal subunit.</text>
</comment>
<protein>
    <recommendedName>
        <fullName evidence="9 10">Large ribosomal subunit protein uL1</fullName>
    </recommendedName>
</protein>
<keyword evidence="6 10" id="KW-0694">RNA-binding</keyword>
<evidence type="ECO:0000256" key="1">
    <source>
        <dbReference type="ARBA" id="ARBA00010531"/>
    </source>
</evidence>
<proteinExistence type="inferred from homology"/>
<dbReference type="GO" id="GO:0006417">
    <property type="term" value="P:regulation of translation"/>
    <property type="evidence" value="ECO:0007669"/>
    <property type="project" value="UniProtKB-KW"/>
</dbReference>
<keyword evidence="7 10" id="KW-0689">Ribosomal protein</keyword>
<evidence type="ECO:0000256" key="10">
    <source>
        <dbReference type="HAMAP-Rule" id="MF_01318"/>
    </source>
</evidence>
<evidence type="ECO:0000313" key="12">
    <source>
        <dbReference type="Proteomes" id="UP000316921"/>
    </source>
</evidence>
<keyword evidence="2 10" id="KW-0678">Repressor</keyword>
<keyword evidence="5 10" id="KW-0810">Translation regulation</keyword>